<feature type="compositionally biased region" description="Basic and acidic residues" evidence="1">
    <location>
        <begin position="676"/>
        <end position="690"/>
    </location>
</feature>
<feature type="region of interest" description="Disordered" evidence="1">
    <location>
        <begin position="584"/>
        <end position="605"/>
    </location>
</feature>
<feature type="region of interest" description="Disordered" evidence="1">
    <location>
        <begin position="441"/>
        <end position="472"/>
    </location>
</feature>
<reference evidence="2" key="1">
    <citation type="submission" date="2017-09" db="EMBL/GenBank/DDBJ databases">
        <title>Contemporary evolution of a Lepidopteran species, Heliothis virescens, in response to modern agricultural practices.</title>
        <authorList>
            <person name="Fritz M.L."/>
            <person name="Deyonke A.M."/>
            <person name="Papanicolaou A."/>
            <person name="Micinski S."/>
            <person name="Westbrook J."/>
            <person name="Gould F."/>
        </authorList>
    </citation>
    <scope>NUCLEOTIDE SEQUENCE [LARGE SCALE GENOMIC DNA]</scope>
    <source>
        <strain evidence="2">HvINT-</strain>
        <tissue evidence="2">Whole body</tissue>
    </source>
</reference>
<organism evidence="2">
    <name type="scientific">Heliothis virescens</name>
    <name type="common">Tobacco budworm moth</name>
    <dbReference type="NCBI Taxonomy" id="7102"/>
    <lineage>
        <taxon>Eukaryota</taxon>
        <taxon>Metazoa</taxon>
        <taxon>Ecdysozoa</taxon>
        <taxon>Arthropoda</taxon>
        <taxon>Hexapoda</taxon>
        <taxon>Insecta</taxon>
        <taxon>Pterygota</taxon>
        <taxon>Neoptera</taxon>
        <taxon>Endopterygota</taxon>
        <taxon>Lepidoptera</taxon>
        <taxon>Glossata</taxon>
        <taxon>Ditrysia</taxon>
        <taxon>Noctuoidea</taxon>
        <taxon>Noctuidae</taxon>
        <taxon>Heliothinae</taxon>
        <taxon>Heliothis</taxon>
    </lineage>
</organism>
<feature type="region of interest" description="Disordered" evidence="1">
    <location>
        <begin position="1692"/>
        <end position="1716"/>
    </location>
</feature>
<gene>
    <name evidence="2" type="ORF">B5V51_535</name>
</gene>
<feature type="region of interest" description="Disordered" evidence="1">
    <location>
        <begin position="1157"/>
        <end position="1177"/>
    </location>
</feature>
<feature type="region of interest" description="Disordered" evidence="1">
    <location>
        <begin position="107"/>
        <end position="157"/>
    </location>
</feature>
<evidence type="ECO:0000313" key="2">
    <source>
        <dbReference type="EMBL" id="PCG72715.1"/>
    </source>
</evidence>
<sequence>MAGIVTPLEGKTPEQKEKIFKALAAAGILLTEDRTPSENILVEKMEAIGIPSEKLRNSRAKGLITPLEGKTLELNILKGLAAHGLPLLRGIINSDRKYIEDVRAEFGLPPKPTTPKTKPSYAKAAEAGLSKPLVETNSEDKRNMLPEERTASEKSLLSKVKVRSDKVTQTDKQRLALTARPETPFDGKTSPCKEKAIKRLAIEGTTLPEGKTSYEKKLSDMIYAELGLSSEIKAQAMRDKYDKTAEEKERKIKGLADMGIPPKIKRKPAAFITTENIKKAKAAALFTLLSGITPEQKEKLLKGLANTGLPLPEGRTPSEKALIKKITDASKITDRTPSEKLHRVKAAGLFTRLDDKTLAKKENILKDRAATDVPLPMGKSTSDTVVIQNIKDDSGYVTPSSAEKLRKAKASGLITADKGKSPCMKGQTYKYVLNVGAPILKGETPPGQGTLKRLKPESTKTPSEKQKDAKNTLRTLQGKFLEQKGKKHENLIKSRPLPEPKTSSEKNLINKVTKETELQSPILKKYKTAQAVGNTTFQGGTPPEKGKILQRLYNDAGIPLSEGQTPVESSVTGNIKAKTTQKMLSDRSKTAKKAPLPASLEGKTLTQKEKNKDLVKPQIAKVEADTNDPKETYSEKLKRAKAAGLLTQLAKKTPDEKEKVTRGLVKRGLPLPEAKTPSEKKLASKIRKELSPSPEPKPILIKNRHENAAAAGVPVLAPNEKEKVLKAQSSMGISLSNGRTPSEKALIAKVRAETKSPKKIHSEKNKDTKAASLLTPLAGKTAEEKRKVMRGGIEYGLPLPELNTPSEKKSTVEFCKELASPIKQIHEKATAAGVNVPLKVLSPAKKERTVTAQANYDLLLSQGKTLSEKGSGTKVTPEEEKLKKTKAAALFALMGVKTLAQKEKILRCLGKARVPLPEGKTYSEKSLINKVRTELGLPPPANTSSEKALIHKAITDGLFTPLTGKTCVQKEKILKGLVAAGMPLPLGKTPSEKRIVKKIRAEAGLPPLPTPSERLGKIRKKETEKFEDIEDKKTTRDQVCGDVNKKIRFVHSHGKIGTSTADNSSMYPEKRVVGVKAGAFVDNVGVQVTIGSAVGVSSYSREDIHSKGTMIEKRHEINSKPIYIKKSHEQKIRNNTHGAHYNKTHVINDDVNYTLNTTSSEESPNRITTIHSPPHERTSGELQRFVNTFNFSESLRDLYKEHISKDCIVADKSSHDCPHSVYIVKSATSVSVTVSSSESLDTASVMSYANNSASSNSTHYFDYQLSNELFSNSSSEISDCSANSISYNVDGTAISEQDIKNMVDQLLSISEFSDASSIFVVVPSDDNEVDTSSDGRNSTICIQMSANPMKWIKLLNSSEYDISQRRNSSTAHGVKISSKGKKFFMDGLPATVLSFHNKETMIEYHETMKVERKKNKLCQITTPNEIVHRQENQCHGVSTDTTADRPCCCVPKHIQYSDFSCNDTCVANITSKQVTPLLVNHGMNGDLFRSPGLSMKLNVPHVPLNLSATRIAAASIVPPIDPRANKKPAEKIAKEPNIKPCHCTAEKLTELLRKAIQSGRVMNMKSTGCGGTVVCPPPKPQYPVTRQAPPVVPLGPGGTHRPSAQAYNAKNCLVSSCDHNSVCLQVGRHHKFRKWQSMSYGADPRAQTQLLGAAGESMQTDTGGPYTQAVAKQTRFVSSIGISTDPNNDCACKRGQKKKKTEPEVTPATPPEPQWVGVGVTDFEWVDKREIQKIKSGLTERVSGFKMRQKERPPSPPEEEIEYTLDDALSTSSASCSCKHANPSSDTLESHANEEDEGPFRGLKFKMAGKGSGSPGLTGICCFDLLQESFTAW</sequence>
<feature type="compositionally biased region" description="Basic and acidic residues" evidence="1">
    <location>
        <begin position="138"/>
        <end position="152"/>
    </location>
</feature>
<feature type="compositionally biased region" description="Basic and acidic residues" evidence="1">
    <location>
        <begin position="454"/>
        <end position="471"/>
    </location>
</feature>
<dbReference type="EMBL" id="NWSH01001081">
    <property type="protein sequence ID" value="PCG72715.1"/>
    <property type="molecule type" value="Genomic_DNA"/>
</dbReference>
<evidence type="ECO:0000256" key="1">
    <source>
        <dbReference type="SAM" id="MobiDB-lite"/>
    </source>
</evidence>
<protein>
    <submittedName>
        <fullName evidence="2">Uncharacterized protein</fullName>
    </submittedName>
</protein>
<proteinExistence type="predicted"/>
<name>A0A2A4JKV7_HELVI</name>
<feature type="compositionally biased region" description="Polar residues" evidence="1">
    <location>
        <begin position="1157"/>
        <end position="1171"/>
    </location>
</feature>
<comment type="caution">
    <text evidence="2">The sequence shown here is derived from an EMBL/GenBank/DDBJ whole genome shotgun (WGS) entry which is preliminary data.</text>
</comment>
<dbReference type="STRING" id="7102.A0A2A4JKV7"/>
<feature type="region of interest" description="Disordered" evidence="1">
    <location>
        <begin position="670"/>
        <end position="698"/>
    </location>
</feature>
<accession>A0A2A4JKV7</accession>